<dbReference type="SUPFAM" id="SSF51735">
    <property type="entry name" value="NAD(P)-binding Rossmann-fold domains"/>
    <property type="match status" value="1"/>
</dbReference>
<dbReference type="GO" id="GO:0016491">
    <property type="term" value="F:oxidoreductase activity"/>
    <property type="evidence" value="ECO:0007669"/>
    <property type="project" value="UniProtKB-KW"/>
</dbReference>
<comment type="caution">
    <text evidence="3">The sequence shown here is derived from an EMBL/GenBank/DDBJ whole genome shotgun (WGS) entry which is preliminary data.</text>
</comment>
<dbReference type="PRINTS" id="PR00081">
    <property type="entry name" value="GDHRDH"/>
</dbReference>
<accession>A0A8S4A243</accession>
<dbReference type="Proteomes" id="UP000678393">
    <property type="component" value="Unassembled WGS sequence"/>
</dbReference>
<dbReference type="OrthoDB" id="47007at2759"/>
<dbReference type="PANTHER" id="PTHR44269">
    <property type="entry name" value="DEHYDROGENASE/REDUCTASE SDR FAMILY MEMBER 7-RELATED"/>
    <property type="match status" value="1"/>
</dbReference>
<dbReference type="CDD" id="cd05332">
    <property type="entry name" value="11beta-HSD1_like_SDR_c"/>
    <property type="match status" value="1"/>
</dbReference>
<dbReference type="EMBL" id="CAJHNH020006669">
    <property type="protein sequence ID" value="CAG5134015.1"/>
    <property type="molecule type" value="Genomic_DNA"/>
</dbReference>
<dbReference type="AlphaFoldDB" id="A0A8S4A243"/>
<evidence type="ECO:0000256" key="2">
    <source>
        <dbReference type="RuleBase" id="RU000363"/>
    </source>
</evidence>
<evidence type="ECO:0000313" key="4">
    <source>
        <dbReference type="Proteomes" id="UP000678393"/>
    </source>
</evidence>
<dbReference type="InterPro" id="IPR053011">
    <property type="entry name" value="SDR_family_member_7"/>
</dbReference>
<dbReference type="Pfam" id="PF00106">
    <property type="entry name" value="adh_short"/>
    <property type="match status" value="1"/>
</dbReference>
<dbReference type="PANTHER" id="PTHR44269:SF1">
    <property type="entry name" value="DEHYDROGENASE_REDUCTASE SDR FAMILY MEMBER 7"/>
    <property type="match status" value="1"/>
</dbReference>
<comment type="similarity">
    <text evidence="2">Belongs to the short-chain dehydrogenases/reductases (SDR) family.</text>
</comment>
<dbReference type="InterPro" id="IPR002347">
    <property type="entry name" value="SDR_fam"/>
</dbReference>
<dbReference type="PRINTS" id="PR00080">
    <property type="entry name" value="SDRFAMILY"/>
</dbReference>
<name>A0A8S4A243_9EUPU</name>
<protein>
    <recommendedName>
        <fullName evidence="5">Dehydrogenase/reductase SDR family member 7</fullName>
    </recommendedName>
</protein>
<organism evidence="3 4">
    <name type="scientific">Candidula unifasciata</name>
    <dbReference type="NCBI Taxonomy" id="100452"/>
    <lineage>
        <taxon>Eukaryota</taxon>
        <taxon>Metazoa</taxon>
        <taxon>Spiralia</taxon>
        <taxon>Lophotrochozoa</taxon>
        <taxon>Mollusca</taxon>
        <taxon>Gastropoda</taxon>
        <taxon>Heterobranchia</taxon>
        <taxon>Euthyneura</taxon>
        <taxon>Panpulmonata</taxon>
        <taxon>Eupulmonata</taxon>
        <taxon>Stylommatophora</taxon>
        <taxon>Helicina</taxon>
        <taxon>Helicoidea</taxon>
        <taxon>Geomitridae</taxon>
        <taxon>Candidula</taxon>
    </lineage>
</organism>
<dbReference type="InterPro" id="IPR020904">
    <property type="entry name" value="Sc_DH/Rdtase_CS"/>
</dbReference>
<keyword evidence="4" id="KW-1185">Reference proteome</keyword>
<dbReference type="Gene3D" id="3.40.50.720">
    <property type="entry name" value="NAD(P)-binding Rossmann-like Domain"/>
    <property type="match status" value="1"/>
</dbReference>
<proteinExistence type="inferred from homology"/>
<gene>
    <name evidence="3" type="ORF">CUNI_LOCUS19573</name>
</gene>
<dbReference type="InterPro" id="IPR036291">
    <property type="entry name" value="NAD(P)-bd_dom_sf"/>
</dbReference>
<evidence type="ECO:0008006" key="5">
    <source>
        <dbReference type="Google" id="ProtNLM"/>
    </source>
</evidence>
<sequence length="324" mass="36018">MLCLLLASIPVVAFLVTLTVIIALTRLDADLLLALYAKFGNQPASLKGKVVWITGASSGIGEYIALCLAEAGCRLVLSARREQLLEKVKERCLLISKGKLSEDDIMVFPLDVVDYESHKPAVQNVLEKFNKIDILINNAGKSQRSPWVDVELCVDRELFEINVLGSVSLTQHVLPHMMERKQGHIVVMSSIAGLIGAPHSRSYTGAKHALHGYFDCLRTEMIEHKIDVTILCPGPVHSNLFIEAATGKKGEMMGKADNLKDKKMMTDRCAYLSCVAIANKQFEAWITEHPFLGICYMNQYSPLLSFLFLKIVGVKRLMKMREGQ</sequence>
<evidence type="ECO:0000313" key="3">
    <source>
        <dbReference type="EMBL" id="CAG5134015.1"/>
    </source>
</evidence>
<evidence type="ECO:0000256" key="1">
    <source>
        <dbReference type="ARBA" id="ARBA00023002"/>
    </source>
</evidence>
<reference evidence="3" key="1">
    <citation type="submission" date="2021-04" db="EMBL/GenBank/DDBJ databases">
        <authorList>
            <consortium name="Molecular Ecology Group"/>
        </authorList>
    </citation>
    <scope>NUCLEOTIDE SEQUENCE</scope>
</reference>
<keyword evidence="1" id="KW-0560">Oxidoreductase</keyword>
<dbReference type="PROSITE" id="PS00061">
    <property type="entry name" value="ADH_SHORT"/>
    <property type="match status" value="1"/>
</dbReference>